<dbReference type="SUPFAM" id="SSF46894">
    <property type="entry name" value="C-terminal effector domain of the bipartite response regulators"/>
    <property type="match status" value="1"/>
</dbReference>
<dbReference type="GO" id="GO:0032993">
    <property type="term" value="C:protein-DNA complex"/>
    <property type="evidence" value="ECO:0007669"/>
    <property type="project" value="TreeGrafter"/>
</dbReference>
<dbReference type="Gene3D" id="6.10.250.690">
    <property type="match status" value="1"/>
</dbReference>
<keyword evidence="6 11" id="KW-0238">DNA-binding</keyword>
<keyword evidence="15" id="KW-1185">Reference proteome</keyword>
<dbReference type="GO" id="GO:0000976">
    <property type="term" value="F:transcription cis-regulatory region binding"/>
    <property type="evidence" value="ECO:0007669"/>
    <property type="project" value="TreeGrafter"/>
</dbReference>
<evidence type="ECO:0000313" key="15">
    <source>
        <dbReference type="Proteomes" id="UP000536262"/>
    </source>
</evidence>
<evidence type="ECO:0000259" key="12">
    <source>
        <dbReference type="PROSITE" id="PS50110"/>
    </source>
</evidence>
<evidence type="ECO:0000256" key="8">
    <source>
        <dbReference type="ARBA" id="ARBA00023163"/>
    </source>
</evidence>
<dbReference type="GO" id="GO:0006355">
    <property type="term" value="P:regulation of DNA-templated transcription"/>
    <property type="evidence" value="ECO:0007669"/>
    <property type="project" value="InterPro"/>
</dbReference>
<dbReference type="SMART" id="SM00448">
    <property type="entry name" value="REC"/>
    <property type="match status" value="1"/>
</dbReference>
<dbReference type="Pfam" id="PF00486">
    <property type="entry name" value="Trans_reg_C"/>
    <property type="match status" value="1"/>
</dbReference>
<protein>
    <recommendedName>
        <fullName evidence="9">Regulatory protein VirG</fullName>
    </recommendedName>
</protein>
<feature type="DNA-binding region" description="OmpR/PhoB-type" evidence="11">
    <location>
        <begin position="137"/>
        <end position="237"/>
    </location>
</feature>
<dbReference type="InterPro" id="IPR039420">
    <property type="entry name" value="WalR-like"/>
</dbReference>
<accession>A0A7X0F9V1</accession>
<proteinExistence type="predicted"/>
<dbReference type="SUPFAM" id="SSF52172">
    <property type="entry name" value="CheY-like"/>
    <property type="match status" value="1"/>
</dbReference>
<evidence type="ECO:0000256" key="10">
    <source>
        <dbReference type="PROSITE-ProRule" id="PRU00169"/>
    </source>
</evidence>
<keyword evidence="4" id="KW-0902">Two-component regulatory system</keyword>
<dbReference type="AlphaFoldDB" id="A0A7X0F9V1"/>
<dbReference type="InterPro" id="IPR001789">
    <property type="entry name" value="Sig_transdc_resp-reg_receiver"/>
</dbReference>
<evidence type="ECO:0000313" key="14">
    <source>
        <dbReference type="EMBL" id="MBB6355772.1"/>
    </source>
</evidence>
<feature type="modified residue" description="4-aspartylphosphate" evidence="10">
    <location>
        <position position="58"/>
    </location>
</feature>
<keyword evidence="7" id="KW-0010">Activator</keyword>
<dbReference type="FunFam" id="1.10.10.10:FF:000099">
    <property type="entry name" value="Two-component system response regulator TorR"/>
    <property type="match status" value="1"/>
</dbReference>
<dbReference type="PROSITE" id="PS50110">
    <property type="entry name" value="RESPONSE_REGULATORY"/>
    <property type="match status" value="1"/>
</dbReference>
<dbReference type="CDD" id="cd00383">
    <property type="entry name" value="trans_reg_C"/>
    <property type="match status" value="1"/>
</dbReference>
<evidence type="ECO:0000256" key="3">
    <source>
        <dbReference type="ARBA" id="ARBA00022553"/>
    </source>
</evidence>
<evidence type="ECO:0000256" key="1">
    <source>
        <dbReference type="ARBA" id="ARBA00004496"/>
    </source>
</evidence>
<dbReference type="GO" id="GO:0000156">
    <property type="term" value="F:phosphorelay response regulator activity"/>
    <property type="evidence" value="ECO:0007669"/>
    <property type="project" value="TreeGrafter"/>
</dbReference>
<evidence type="ECO:0000256" key="7">
    <source>
        <dbReference type="ARBA" id="ARBA00023159"/>
    </source>
</evidence>
<name>A0A7X0F9V1_9HYPH</name>
<evidence type="ECO:0000256" key="6">
    <source>
        <dbReference type="ARBA" id="ARBA00023125"/>
    </source>
</evidence>
<evidence type="ECO:0000256" key="11">
    <source>
        <dbReference type="PROSITE-ProRule" id="PRU01091"/>
    </source>
</evidence>
<keyword evidence="2" id="KW-0963">Cytoplasm</keyword>
<comment type="caution">
    <text evidence="14">The sequence shown here is derived from an EMBL/GenBank/DDBJ whole genome shotgun (WGS) entry which is preliminary data.</text>
</comment>
<dbReference type="FunFam" id="3.40.50.2300:FF:000001">
    <property type="entry name" value="DNA-binding response regulator PhoB"/>
    <property type="match status" value="1"/>
</dbReference>
<dbReference type="InterPro" id="IPR036388">
    <property type="entry name" value="WH-like_DNA-bd_sf"/>
</dbReference>
<dbReference type="RefSeq" id="WP_184700173.1">
    <property type="nucleotide sequence ID" value="NZ_BAABEG010000005.1"/>
</dbReference>
<dbReference type="InterPro" id="IPR011006">
    <property type="entry name" value="CheY-like_superfamily"/>
</dbReference>
<sequence>MPADSLNGHILVVDDHQDIRDLVAGLLAKEGYRVSAAANGRQMRRHLIETSVDLVVLDLMLPGEDGLTLCRDLRATTNIPVVMLTAKADEFDLVLGLEMGADDYLTKPFGGRELVARIRAVLRRTRSVPTGTRSQTACVWRFGRWTFDTSTRSLKSTNGALLSLSTAEFNLLRVFVERPQIVLTRDQLLDLTRGRESEFIDRSIDTRISRLRRKIEEDPQNPQILKTVWGDGYVFSADVSRG</sequence>
<dbReference type="Proteomes" id="UP000536262">
    <property type="component" value="Unassembled WGS sequence"/>
</dbReference>
<dbReference type="PROSITE" id="PS51755">
    <property type="entry name" value="OMPR_PHOB"/>
    <property type="match status" value="1"/>
</dbReference>
<dbReference type="EMBL" id="JACHOU010000009">
    <property type="protein sequence ID" value="MBB6355772.1"/>
    <property type="molecule type" value="Genomic_DNA"/>
</dbReference>
<keyword evidence="5" id="KW-0805">Transcription regulation</keyword>
<dbReference type="InterPro" id="IPR001867">
    <property type="entry name" value="OmpR/PhoB-type_DNA-bd"/>
</dbReference>
<comment type="subcellular location">
    <subcellularLocation>
        <location evidence="1">Cytoplasm</location>
    </subcellularLocation>
</comment>
<feature type="domain" description="OmpR/PhoB-type" evidence="13">
    <location>
        <begin position="137"/>
        <end position="237"/>
    </location>
</feature>
<keyword evidence="3 10" id="KW-0597">Phosphoprotein</keyword>
<keyword evidence="8" id="KW-0804">Transcription</keyword>
<feature type="domain" description="Response regulatory" evidence="12">
    <location>
        <begin position="9"/>
        <end position="122"/>
    </location>
</feature>
<dbReference type="Pfam" id="PF00072">
    <property type="entry name" value="Response_reg"/>
    <property type="match status" value="1"/>
</dbReference>
<dbReference type="SMART" id="SM00862">
    <property type="entry name" value="Trans_reg_C"/>
    <property type="match status" value="1"/>
</dbReference>
<evidence type="ECO:0000256" key="4">
    <source>
        <dbReference type="ARBA" id="ARBA00023012"/>
    </source>
</evidence>
<dbReference type="PANTHER" id="PTHR48111:SF4">
    <property type="entry name" value="DNA-BINDING DUAL TRANSCRIPTIONAL REGULATOR OMPR"/>
    <property type="match status" value="1"/>
</dbReference>
<evidence type="ECO:0000256" key="9">
    <source>
        <dbReference type="ARBA" id="ARBA00067337"/>
    </source>
</evidence>
<dbReference type="Gene3D" id="3.40.50.2300">
    <property type="match status" value="1"/>
</dbReference>
<gene>
    <name evidence="14" type="ORF">GGR00_003577</name>
</gene>
<evidence type="ECO:0000256" key="2">
    <source>
        <dbReference type="ARBA" id="ARBA00022490"/>
    </source>
</evidence>
<evidence type="ECO:0000259" key="13">
    <source>
        <dbReference type="PROSITE" id="PS51755"/>
    </source>
</evidence>
<dbReference type="Gene3D" id="1.10.10.10">
    <property type="entry name" value="Winged helix-like DNA-binding domain superfamily/Winged helix DNA-binding domain"/>
    <property type="match status" value="1"/>
</dbReference>
<dbReference type="InterPro" id="IPR016032">
    <property type="entry name" value="Sig_transdc_resp-reg_C-effctor"/>
</dbReference>
<dbReference type="GO" id="GO:0005829">
    <property type="term" value="C:cytosol"/>
    <property type="evidence" value="ECO:0007669"/>
    <property type="project" value="TreeGrafter"/>
</dbReference>
<evidence type="ECO:0000256" key="5">
    <source>
        <dbReference type="ARBA" id="ARBA00023015"/>
    </source>
</evidence>
<reference evidence="14 15" key="1">
    <citation type="submission" date="2020-08" db="EMBL/GenBank/DDBJ databases">
        <title>Genomic Encyclopedia of Type Strains, Phase IV (KMG-IV): sequencing the most valuable type-strain genomes for metagenomic binning, comparative biology and taxonomic classification.</title>
        <authorList>
            <person name="Goeker M."/>
        </authorList>
    </citation>
    <scope>NUCLEOTIDE SEQUENCE [LARGE SCALE GENOMIC DNA]</scope>
    <source>
        <strain evidence="14 15">DSM 7051</strain>
    </source>
</reference>
<organism evidence="14 15">
    <name type="scientific">Aminobacter aganoensis</name>
    <dbReference type="NCBI Taxonomy" id="83264"/>
    <lineage>
        <taxon>Bacteria</taxon>
        <taxon>Pseudomonadati</taxon>
        <taxon>Pseudomonadota</taxon>
        <taxon>Alphaproteobacteria</taxon>
        <taxon>Hyphomicrobiales</taxon>
        <taxon>Phyllobacteriaceae</taxon>
        <taxon>Aminobacter</taxon>
    </lineage>
</organism>
<dbReference type="PANTHER" id="PTHR48111">
    <property type="entry name" value="REGULATOR OF RPOS"/>
    <property type="match status" value="1"/>
</dbReference>